<evidence type="ECO:0000313" key="1">
    <source>
        <dbReference type="Proteomes" id="UP000001554"/>
    </source>
</evidence>
<proteinExistence type="predicted"/>
<keyword evidence="1" id="KW-1185">Reference proteome</keyword>
<dbReference type="Gene3D" id="1.25.40.10">
    <property type="entry name" value="Tetratricopeptide repeat domain"/>
    <property type="match status" value="1"/>
</dbReference>
<dbReference type="PANTHER" id="PTHR19959:SF119">
    <property type="entry name" value="FUNGAL LIPASE-LIKE DOMAIN-CONTAINING PROTEIN"/>
    <property type="match status" value="1"/>
</dbReference>
<dbReference type="SUPFAM" id="SSF48452">
    <property type="entry name" value="TPR-like"/>
    <property type="match status" value="1"/>
</dbReference>
<evidence type="ECO:0000313" key="2">
    <source>
        <dbReference type="RefSeq" id="XP_035680246.1"/>
    </source>
</evidence>
<dbReference type="GeneID" id="118418446"/>
<dbReference type="PANTHER" id="PTHR19959">
    <property type="entry name" value="KINESIN LIGHT CHAIN"/>
    <property type="match status" value="1"/>
</dbReference>
<name>A0A9J7LCI8_BRAFL</name>
<organism evidence="1 2">
    <name type="scientific">Branchiostoma floridae</name>
    <name type="common">Florida lancelet</name>
    <name type="synonym">Amphioxus</name>
    <dbReference type="NCBI Taxonomy" id="7739"/>
    <lineage>
        <taxon>Eukaryota</taxon>
        <taxon>Metazoa</taxon>
        <taxon>Chordata</taxon>
        <taxon>Cephalochordata</taxon>
        <taxon>Leptocardii</taxon>
        <taxon>Amphioxiformes</taxon>
        <taxon>Branchiostomatidae</taxon>
        <taxon>Branchiostoma</taxon>
    </lineage>
</organism>
<sequence>MSLRERRPPVGHQFGNIRKPDITQEVQLHPDMPSDTSEETKVTDIITTPLGDDERLRTYEDHLQEGSKALQTGDLDRAEKSFAAALKSVHVKGQHNAEAEPLYRLGEVYLKRGIQSKDGGDFTKAAALCNAALVRSKREDIEKAIQAIRQSFVKHVLDIEQKGHIDEIEKHKWMLNEDRDCAEREMKRIDEEIDPYSLDEDDPELGEVEKKRVEAIKTLFETIVDQRKTFIAGLVDECIAVMGPPPCKYAMIGLGS</sequence>
<reference evidence="1" key="1">
    <citation type="journal article" date="2020" name="Nat. Ecol. Evol.">
        <title>Deeply conserved synteny resolves early events in vertebrate evolution.</title>
        <authorList>
            <person name="Simakov O."/>
            <person name="Marletaz F."/>
            <person name="Yue J.X."/>
            <person name="O'Connell B."/>
            <person name="Jenkins J."/>
            <person name="Brandt A."/>
            <person name="Calef R."/>
            <person name="Tung C.H."/>
            <person name="Huang T.K."/>
            <person name="Schmutz J."/>
            <person name="Satoh N."/>
            <person name="Yu J.K."/>
            <person name="Putnam N.H."/>
            <person name="Green R.E."/>
            <person name="Rokhsar D.S."/>
        </authorList>
    </citation>
    <scope>NUCLEOTIDE SEQUENCE [LARGE SCALE GENOMIC DNA]</scope>
    <source>
        <strain evidence="1">S238N-H82</strain>
    </source>
</reference>
<dbReference type="KEGG" id="bfo:118418446"/>
<dbReference type="InterPro" id="IPR011990">
    <property type="entry name" value="TPR-like_helical_dom_sf"/>
</dbReference>
<dbReference type="AlphaFoldDB" id="A0A9J7LCI8"/>
<protein>
    <submittedName>
        <fullName evidence="2">Uncharacterized protein LOC118418446</fullName>
    </submittedName>
</protein>
<dbReference type="RefSeq" id="XP_035680246.1">
    <property type="nucleotide sequence ID" value="XM_035824353.1"/>
</dbReference>
<accession>A0A9J7LCI8</accession>
<gene>
    <name evidence="2" type="primary">LOC118418446</name>
</gene>
<reference evidence="2" key="2">
    <citation type="submission" date="2025-08" db="UniProtKB">
        <authorList>
            <consortium name="RefSeq"/>
        </authorList>
    </citation>
    <scope>IDENTIFICATION</scope>
    <source>
        <strain evidence="2">S238N-H82</strain>
        <tissue evidence="2">Testes</tissue>
    </source>
</reference>
<dbReference type="Proteomes" id="UP000001554">
    <property type="component" value="Chromosome 1"/>
</dbReference>